<evidence type="ECO:0000313" key="2">
    <source>
        <dbReference type="Proteomes" id="UP000032803"/>
    </source>
</evidence>
<accession>A0A0A8UK93</accession>
<evidence type="ECO:0000313" key="1">
    <source>
        <dbReference type="EMBL" id="CEK09290.1"/>
    </source>
</evidence>
<name>A0A0A8UK93_LEGHA</name>
<dbReference type="Proteomes" id="UP000032803">
    <property type="component" value="Chromosome I"/>
</dbReference>
<protein>
    <submittedName>
        <fullName evidence="1">Uncharacterized protein</fullName>
    </submittedName>
</protein>
<dbReference type="RefSeq" id="WP_272946902.1">
    <property type="nucleotide sequence ID" value="NZ_LNYF01000008.1"/>
</dbReference>
<dbReference type="AlphaFoldDB" id="A0A0A8UK93"/>
<organism evidence="1 2">
    <name type="scientific">Legionella hackeliae</name>
    <dbReference type="NCBI Taxonomy" id="449"/>
    <lineage>
        <taxon>Bacteria</taxon>
        <taxon>Pseudomonadati</taxon>
        <taxon>Pseudomonadota</taxon>
        <taxon>Gammaproteobacteria</taxon>
        <taxon>Legionellales</taxon>
        <taxon>Legionellaceae</taxon>
        <taxon>Legionella</taxon>
    </lineage>
</organism>
<dbReference type="EMBL" id="LN681225">
    <property type="protein sequence ID" value="CEK09290.1"/>
    <property type="molecule type" value="Genomic_DNA"/>
</dbReference>
<sequence length="40" mass="4628">MGLKKAVRGFKGEWKRGFEGEWKRGFEGEWSLALKTVNTL</sequence>
<keyword evidence="2" id="KW-1185">Reference proteome</keyword>
<reference evidence="2" key="1">
    <citation type="submission" date="2014-09" db="EMBL/GenBank/DDBJ databases">
        <authorList>
            <person name="Gomez-Valero L."/>
        </authorList>
    </citation>
    <scope>NUCLEOTIDE SEQUENCE [LARGE SCALE GENOMIC DNA]</scope>
    <source>
        <strain evidence="2">ATCC35250</strain>
    </source>
</reference>
<gene>
    <name evidence="1" type="ORF">LHA_0176</name>
</gene>
<dbReference type="HOGENOM" id="CLU_3291787_0_0_6"/>
<dbReference type="KEGG" id="lha:LHA_0176"/>
<proteinExistence type="predicted"/>
<dbReference type="STRING" id="449.LHA_0176"/>